<dbReference type="SUPFAM" id="SSF50129">
    <property type="entry name" value="GroES-like"/>
    <property type="match status" value="1"/>
</dbReference>
<dbReference type="AlphaFoldDB" id="X0S4A1"/>
<evidence type="ECO:0000313" key="3">
    <source>
        <dbReference type="EMBL" id="GAF75854.1"/>
    </source>
</evidence>
<dbReference type="InterPro" id="IPR011032">
    <property type="entry name" value="GroES-like_sf"/>
</dbReference>
<dbReference type="GO" id="GO:0016491">
    <property type="term" value="F:oxidoreductase activity"/>
    <property type="evidence" value="ECO:0007669"/>
    <property type="project" value="UniProtKB-KW"/>
</dbReference>
<gene>
    <name evidence="3" type="ORF">S01H1_15740</name>
</gene>
<dbReference type="InterPro" id="IPR050129">
    <property type="entry name" value="Zn_alcohol_dh"/>
</dbReference>
<dbReference type="Pfam" id="PF00107">
    <property type="entry name" value="ADH_zinc_N"/>
    <property type="match status" value="1"/>
</dbReference>
<sequence length="277" mass="30186">MGRPANCENFAEGNLAPGMLAGLCRDVGGGFAPYLVAHKDQVFKLPQEMSHKEGAMIEPVAVALQAVIDNTPNDDDKVLVIGGGVIGNLIVQAIRAFDIGCTIAVAEPSIFHAELTSKVGADHLITDGEILRHTIHITGAKAYKPMLGKEILMGGFSRIFDTVANTETLNAGMRALRTGGVLSVVGISKEVKLDPTPLWLKLQTIKGVYCYGYTDVQGKREHIFDLAIDFVKQKKFHLESMVTHTFSLEDYREMIEVNLNKQRSRAVKTVVCFTEGS</sequence>
<proteinExistence type="predicted"/>
<dbReference type="InterPro" id="IPR036291">
    <property type="entry name" value="NAD(P)-bd_dom_sf"/>
</dbReference>
<keyword evidence="1" id="KW-0560">Oxidoreductase</keyword>
<organism evidence="3">
    <name type="scientific">marine sediment metagenome</name>
    <dbReference type="NCBI Taxonomy" id="412755"/>
    <lineage>
        <taxon>unclassified sequences</taxon>
        <taxon>metagenomes</taxon>
        <taxon>ecological metagenomes</taxon>
    </lineage>
</organism>
<dbReference type="Gene3D" id="3.40.50.720">
    <property type="entry name" value="NAD(P)-binding Rossmann-like Domain"/>
    <property type="match status" value="1"/>
</dbReference>
<evidence type="ECO:0000256" key="1">
    <source>
        <dbReference type="ARBA" id="ARBA00023002"/>
    </source>
</evidence>
<feature type="domain" description="Alcohol dehydrogenase-like C-terminal" evidence="2">
    <location>
        <begin position="86"/>
        <end position="217"/>
    </location>
</feature>
<dbReference type="EMBL" id="BARS01008235">
    <property type="protein sequence ID" value="GAF75854.1"/>
    <property type="molecule type" value="Genomic_DNA"/>
</dbReference>
<dbReference type="SUPFAM" id="SSF51735">
    <property type="entry name" value="NAD(P)-binding Rossmann-fold domains"/>
    <property type="match status" value="1"/>
</dbReference>
<dbReference type="PANTHER" id="PTHR43401">
    <property type="entry name" value="L-THREONINE 3-DEHYDROGENASE"/>
    <property type="match status" value="1"/>
</dbReference>
<evidence type="ECO:0000259" key="2">
    <source>
        <dbReference type="Pfam" id="PF00107"/>
    </source>
</evidence>
<protein>
    <recommendedName>
        <fullName evidence="2">Alcohol dehydrogenase-like C-terminal domain-containing protein</fullName>
    </recommendedName>
</protein>
<dbReference type="Gene3D" id="3.90.180.10">
    <property type="entry name" value="Medium-chain alcohol dehydrogenases, catalytic domain"/>
    <property type="match status" value="1"/>
</dbReference>
<reference evidence="3" key="1">
    <citation type="journal article" date="2014" name="Front. Microbiol.">
        <title>High frequency of phylogenetically diverse reductive dehalogenase-homologous genes in deep subseafloor sedimentary metagenomes.</title>
        <authorList>
            <person name="Kawai M."/>
            <person name="Futagami T."/>
            <person name="Toyoda A."/>
            <person name="Takaki Y."/>
            <person name="Nishi S."/>
            <person name="Hori S."/>
            <person name="Arai W."/>
            <person name="Tsubouchi T."/>
            <person name="Morono Y."/>
            <person name="Uchiyama I."/>
            <person name="Ito T."/>
            <person name="Fujiyama A."/>
            <person name="Inagaki F."/>
            <person name="Takami H."/>
        </authorList>
    </citation>
    <scope>NUCLEOTIDE SEQUENCE</scope>
    <source>
        <strain evidence="3">Expedition CK06-06</strain>
    </source>
</reference>
<name>X0S4A1_9ZZZZ</name>
<comment type="caution">
    <text evidence="3">The sequence shown here is derived from an EMBL/GenBank/DDBJ whole genome shotgun (WGS) entry which is preliminary data.</text>
</comment>
<dbReference type="InterPro" id="IPR013149">
    <property type="entry name" value="ADH-like_C"/>
</dbReference>
<accession>X0S4A1</accession>
<dbReference type="PANTHER" id="PTHR43401:SF2">
    <property type="entry name" value="L-THREONINE 3-DEHYDROGENASE"/>
    <property type="match status" value="1"/>
</dbReference>